<keyword evidence="1" id="KW-0175">Coiled coil</keyword>
<evidence type="ECO:0000256" key="1">
    <source>
        <dbReference type="SAM" id="Coils"/>
    </source>
</evidence>
<gene>
    <name evidence="3" type="ordered locus">NFA_15260</name>
</gene>
<dbReference type="GeneID" id="61132323"/>
<feature type="compositionally biased region" description="Low complexity" evidence="2">
    <location>
        <begin position="1"/>
        <end position="19"/>
    </location>
</feature>
<feature type="coiled-coil region" evidence="1">
    <location>
        <begin position="47"/>
        <end position="93"/>
    </location>
</feature>
<dbReference type="KEGG" id="nfa:NFA_15260"/>
<sequence>MTAPATGTPAPADPGTTEPTAPPVSTPNAEPATGTGDGDLGESGLAALKAERKARAAAEKAQAALEAKVKAFEDAQKTEAERTAERIAALEKDAAKALRYEAAEKAELPLSLAARLNGSTLEELIADAGQLKQLMGINAPDTPAPAPTPKPDRRQGGGETNAGGSMTAGRDLYRQRKRT</sequence>
<name>Q5YZM0_NOCFA</name>
<organism evidence="3 4">
    <name type="scientific">Nocardia farcinica (strain IFM 10152)</name>
    <dbReference type="NCBI Taxonomy" id="247156"/>
    <lineage>
        <taxon>Bacteria</taxon>
        <taxon>Bacillati</taxon>
        <taxon>Actinomycetota</taxon>
        <taxon>Actinomycetes</taxon>
        <taxon>Mycobacteriales</taxon>
        <taxon>Nocardiaceae</taxon>
        <taxon>Nocardia</taxon>
    </lineage>
</organism>
<protein>
    <recommendedName>
        <fullName evidence="5">Scaffolding protein</fullName>
    </recommendedName>
</protein>
<evidence type="ECO:0000256" key="2">
    <source>
        <dbReference type="SAM" id="MobiDB-lite"/>
    </source>
</evidence>
<accession>Q5YZM0</accession>
<dbReference type="STRING" id="247156.NFA_15260"/>
<proteinExistence type="predicted"/>
<dbReference type="OrthoDB" id="10004423at2"/>
<dbReference type="Proteomes" id="UP000006820">
    <property type="component" value="Chromosome"/>
</dbReference>
<evidence type="ECO:0000313" key="3">
    <source>
        <dbReference type="EMBL" id="BAD56371.1"/>
    </source>
</evidence>
<dbReference type="eggNOG" id="ENOG5033ATU">
    <property type="taxonomic scope" value="Bacteria"/>
</dbReference>
<keyword evidence="4" id="KW-1185">Reference proteome</keyword>
<feature type="region of interest" description="Disordered" evidence="2">
    <location>
        <begin position="136"/>
        <end position="179"/>
    </location>
</feature>
<dbReference type="RefSeq" id="WP_011208056.1">
    <property type="nucleotide sequence ID" value="NC_006361.1"/>
</dbReference>
<dbReference type="EMBL" id="AP006618">
    <property type="protein sequence ID" value="BAD56371.1"/>
    <property type="molecule type" value="Genomic_DNA"/>
</dbReference>
<feature type="region of interest" description="Disordered" evidence="2">
    <location>
        <begin position="1"/>
        <end position="44"/>
    </location>
</feature>
<dbReference type="AlphaFoldDB" id="Q5YZM0"/>
<reference evidence="3 4" key="1">
    <citation type="journal article" date="2004" name="Proc. Natl. Acad. Sci. U.S.A.">
        <title>The complete genomic sequence of Nocardia farcinica IFM 10152.</title>
        <authorList>
            <person name="Ishikawa J."/>
            <person name="Yamashita A."/>
            <person name="Mikami Y."/>
            <person name="Hoshino Y."/>
            <person name="Kurita H."/>
            <person name="Hotta K."/>
            <person name="Shiba T."/>
            <person name="Hattori M."/>
        </authorList>
    </citation>
    <scope>NUCLEOTIDE SEQUENCE [LARGE SCALE GENOMIC DNA]</scope>
    <source>
        <strain evidence="3 4">IFM 10152</strain>
    </source>
</reference>
<dbReference type="HOGENOM" id="CLU_1501992_0_0_11"/>
<evidence type="ECO:0000313" key="4">
    <source>
        <dbReference type="Proteomes" id="UP000006820"/>
    </source>
</evidence>
<evidence type="ECO:0008006" key="5">
    <source>
        <dbReference type="Google" id="ProtNLM"/>
    </source>
</evidence>